<dbReference type="GO" id="GO:0009847">
    <property type="term" value="P:spore germination"/>
    <property type="evidence" value="ECO:0007669"/>
    <property type="project" value="InterPro"/>
</dbReference>
<keyword evidence="4" id="KW-0732">Signal</keyword>
<accession>A0A7Y0Q2I7</accession>
<evidence type="ECO:0000256" key="5">
    <source>
        <dbReference type="ARBA" id="ARBA00023136"/>
    </source>
</evidence>
<dbReference type="PANTHER" id="PTHR35789">
    <property type="entry name" value="SPORE GERMINATION PROTEIN B3"/>
    <property type="match status" value="1"/>
</dbReference>
<dbReference type="Proteomes" id="UP000533476">
    <property type="component" value="Unassembled WGS sequence"/>
</dbReference>
<protein>
    <submittedName>
        <fullName evidence="10">Spore gernimation protein GerC</fullName>
    </submittedName>
</protein>
<dbReference type="PANTHER" id="PTHR35789:SF1">
    <property type="entry name" value="SPORE GERMINATION PROTEIN B3"/>
    <property type="match status" value="1"/>
</dbReference>
<dbReference type="InterPro" id="IPR057336">
    <property type="entry name" value="GerAC_N"/>
</dbReference>
<keyword evidence="11" id="KW-1185">Reference proteome</keyword>
<dbReference type="PROSITE" id="PS51257">
    <property type="entry name" value="PROKAR_LIPOPROTEIN"/>
    <property type="match status" value="1"/>
</dbReference>
<keyword evidence="5" id="KW-0472">Membrane</keyword>
<proteinExistence type="inferred from homology"/>
<evidence type="ECO:0000256" key="2">
    <source>
        <dbReference type="ARBA" id="ARBA00007886"/>
    </source>
</evidence>
<name>A0A7Y0Q2I7_9FIRM</name>
<dbReference type="InterPro" id="IPR038501">
    <property type="entry name" value="Spore_GerAC_C_sf"/>
</dbReference>
<dbReference type="AlphaFoldDB" id="A0A7Y0Q2I7"/>
<reference evidence="10 11" key="1">
    <citation type="submission" date="2020-04" db="EMBL/GenBank/DDBJ databases">
        <authorList>
            <person name="Zhang R."/>
            <person name="Schippers A."/>
        </authorList>
    </citation>
    <scope>NUCLEOTIDE SEQUENCE [LARGE SCALE GENOMIC DNA]</scope>
    <source>
        <strain evidence="10 11">DSM 109850</strain>
    </source>
</reference>
<keyword evidence="6" id="KW-0564">Palmitate</keyword>
<dbReference type="GO" id="GO:0016020">
    <property type="term" value="C:membrane"/>
    <property type="evidence" value="ECO:0007669"/>
    <property type="project" value="UniProtKB-SubCell"/>
</dbReference>
<dbReference type="Pfam" id="PF05504">
    <property type="entry name" value="Spore_GerAC"/>
    <property type="match status" value="1"/>
</dbReference>
<evidence type="ECO:0000256" key="6">
    <source>
        <dbReference type="ARBA" id="ARBA00023139"/>
    </source>
</evidence>
<dbReference type="InterPro" id="IPR008844">
    <property type="entry name" value="Spore_GerAC-like"/>
</dbReference>
<evidence type="ECO:0000256" key="1">
    <source>
        <dbReference type="ARBA" id="ARBA00004635"/>
    </source>
</evidence>
<feature type="domain" description="Spore germination GerAC-like C-terminal" evidence="8">
    <location>
        <begin position="215"/>
        <end position="346"/>
    </location>
</feature>
<organism evidence="10 11">
    <name type="scientific">Sulfobacillus harzensis</name>
    <dbReference type="NCBI Taxonomy" id="2729629"/>
    <lineage>
        <taxon>Bacteria</taxon>
        <taxon>Bacillati</taxon>
        <taxon>Bacillota</taxon>
        <taxon>Clostridia</taxon>
        <taxon>Eubacteriales</taxon>
        <taxon>Clostridiales Family XVII. Incertae Sedis</taxon>
        <taxon>Sulfobacillus</taxon>
    </lineage>
</organism>
<evidence type="ECO:0000259" key="8">
    <source>
        <dbReference type="Pfam" id="PF05504"/>
    </source>
</evidence>
<dbReference type="InterPro" id="IPR046953">
    <property type="entry name" value="Spore_GerAC-like_C"/>
</dbReference>
<evidence type="ECO:0000256" key="7">
    <source>
        <dbReference type="ARBA" id="ARBA00023288"/>
    </source>
</evidence>
<sequence length="364" mass="40281">MKKMIAGALLGVLMVLLSGCWDELSMANRASALVLSVQPAPNQRLKWTFYFPNPAVTINSLNNLSAGQQFYEASATAASLGRAYQKVQIQLARDLYMGQLEDVVISRRLPADTLSEVINAYNREGILPKTVYILARSAALNTGLPVTVQDPVPTVYLTKYFDCRACQPVELAQPAWKVWDKLRTPGVSPVIPYESKTTRISELLVYPVNGQPRLLSHRLTVGWAYLTNHVIKESLSYSTPEGQVTVNNITSHARVKLTLRRGMLQAFVTIHANGDLTQWPPSTAVTPKDIRVVESKAARQLVASCLDTVQFADRTHTDPFGWGRDYLFRHPGSSLEFSKHGGMIWPINAHVTVTMHIPTVGVSS</sequence>
<dbReference type="EMBL" id="JABBVZ010000005">
    <property type="protein sequence ID" value="NMP21199.1"/>
    <property type="molecule type" value="Genomic_DNA"/>
</dbReference>
<evidence type="ECO:0000256" key="3">
    <source>
        <dbReference type="ARBA" id="ARBA00022544"/>
    </source>
</evidence>
<feature type="domain" description="Spore germination protein N-terminal" evidence="9">
    <location>
        <begin position="26"/>
        <end position="193"/>
    </location>
</feature>
<comment type="similarity">
    <text evidence="2">Belongs to the GerABKC lipoprotein family.</text>
</comment>
<evidence type="ECO:0000256" key="4">
    <source>
        <dbReference type="ARBA" id="ARBA00022729"/>
    </source>
</evidence>
<evidence type="ECO:0000313" key="10">
    <source>
        <dbReference type="EMBL" id="NMP21199.1"/>
    </source>
</evidence>
<keyword evidence="7" id="KW-0449">Lipoprotein</keyword>
<evidence type="ECO:0000259" key="9">
    <source>
        <dbReference type="Pfam" id="PF25198"/>
    </source>
</evidence>
<gene>
    <name evidence="10" type="ORF">HIJ39_02340</name>
</gene>
<dbReference type="Pfam" id="PF25198">
    <property type="entry name" value="Spore_GerAC_N"/>
    <property type="match status" value="1"/>
</dbReference>
<keyword evidence="3" id="KW-0309">Germination</keyword>
<dbReference type="Gene3D" id="3.30.300.210">
    <property type="entry name" value="Nutrient germinant receptor protein C, domain 3"/>
    <property type="match status" value="1"/>
</dbReference>
<evidence type="ECO:0000313" key="11">
    <source>
        <dbReference type="Proteomes" id="UP000533476"/>
    </source>
</evidence>
<comment type="subcellular location">
    <subcellularLocation>
        <location evidence="1">Membrane</location>
        <topology evidence="1">Lipid-anchor</topology>
    </subcellularLocation>
</comment>
<comment type="caution">
    <text evidence="10">The sequence shown here is derived from an EMBL/GenBank/DDBJ whole genome shotgun (WGS) entry which is preliminary data.</text>
</comment>